<dbReference type="Proteomes" id="UP000326340">
    <property type="component" value="Unassembled WGS sequence"/>
</dbReference>
<dbReference type="AlphaFoldDB" id="A0A5Q4BGK2"/>
<sequence>MTWPVPAITLYHFRANSCRSGFRSKRQKMARRFAVLQSHVVPFQGRRRQ</sequence>
<gene>
    <name evidence="1" type="ORF">CSHISOI_09360</name>
</gene>
<accession>A0A5Q4BGK2</accession>
<dbReference type="EMBL" id="PUHP01001342">
    <property type="protein sequence ID" value="TQN66072.1"/>
    <property type="molecule type" value="Genomic_DNA"/>
</dbReference>
<keyword evidence="2" id="KW-1185">Reference proteome</keyword>
<comment type="caution">
    <text evidence="1">The sequence shown here is derived from an EMBL/GenBank/DDBJ whole genome shotgun (WGS) entry which is preliminary data.</text>
</comment>
<protein>
    <submittedName>
        <fullName evidence="1">Uncharacterized protein</fullName>
    </submittedName>
</protein>
<evidence type="ECO:0000313" key="2">
    <source>
        <dbReference type="Proteomes" id="UP000326340"/>
    </source>
</evidence>
<organism evidence="1 2">
    <name type="scientific">Colletotrichum shisoi</name>
    <dbReference type="NCBI Taxonomy" id="2078593"/>
    <lineage>
        <taxon>Eukaryota</taxon>
        <taxon>Fungi</taxon>
        <taxon>Dikarya</taxon>
        <taxon>Ascomycota</taxon>
        <taxon>Pezizomycotina</taxon>
        <taxon>Sordariomycetes</taxon>
        <taxon>Hypocreomycetidae</taxon>
        <taxon>Glomerellales</taxon>
        <taxon>Glomerellaceae</taxon>
        <taxon>Colletotrichum</taxon>
        <taxon>Colletotrichum destructivum species complex</taxon>
    </lineage>
</organism>
<name>A0A5Q4BGK2_9PEZI</name>
<reference evidence="1 2" key="1">
    <citation type="journal article" date="2019" name="Sci. Rep.">
        <title>Colletotrichum shisoi sp. nov., an anthracnose pathogen of Perilla frutescens in Japan: molecular phylogenetic, morphological and genomic evidence.</title>
        <authorList>
            <person name="Gan P."/>
            <person name="Tsushima A."/>
            <person name="Hiroyama R."/>
            <person name="Narusaka M."/>
            <person name="Takano Y."/>
            <person name="Narusaka Y."/>
            <person name="Kawaradani M."/>
            <person name="Damm U."/>
            <person name="Shirasu K."/>
        </authorList>
    </citation>
    <scope>NUCLEOTIDE SEQUENCE [LARGE SCALE GENOMIC DNA]</scope>
    <source>
        <strain evidence="1 2">PG-2018a</strain>
    </source>
</reference>
<proteinExistence type="predicted"/>
<evidence type="ECO:0000313" key="1">
    <source>
        <dbReference type="EMBL" id="TQN66072.1"/>
    </source>
</evidence>